<reference evidence="9" key="2">
    <citation type="submission" date="2012-11" db="EMBL/GenBank/DDBJ databases">
        <authorList>
            <person name="Kuo A."/>
            <person name="Curtis B.A."/>
            <person name="Tanifuji G."/>
            <person name="Burki F."/>
            <person name="Gruber A."/>
            <person name="Irimia M."/>
            <person name="Maruyama S."/>
            <person name="Arias M.C."/>
            <person name="Ball S.G."/>
            <person name="Gile G.H."/>
            <person name="Hirakawa Y."/>
            <person name="Hopkins J.F."/>
            <person name="Rensing S.A."/>
            <person name="Schmutz J."/>
            <person name="Symeonidi A."/>
            <person name="Elias M."/>
            <person name="Eveleigh R.J."/>
            <person name="Herman E.K."/>
            <person name="Klute M.J."/>
            <person name="Nakayama T."/>
            <person name="Obornik M."/>
            <person name="Reyes-Prieto A."/>
            <person name="Armbrust E.V."/>
            <person name="Aves S.J."/>
            <person name="Beiko R.G."/>
            <person name="Coutinho P."/>
            <person name="Dacks J.B."/>
            <person name="Durnford D.G."/>
            <person name="Fast N.M."/>
            <person name="Green B.R."/>
            <person name="Grisdale C."/>
            <person name="Hempe F."/>
            <person name="Henrissat B."/>
            <person name="Hoppner M.P."/>
            <person name="Ishida K.-I."/>
            <person name="Kim E."/>
            <person name="Koreny L."/>
            <person name="Kroth P.G."/>
            <person name="Liu Y."/>
            <person name="Malik S.-B."/>
            <person name="Maier U.G."/>
            <person name="McRose D."/>
            <person name="Mock T."/>
            <person name="Neilson J.A."/>
            <person name="Onodera N.T."/>
            <person name="Poole A.M."/>
            <person name="Pritham E.J."/>
            <person name="Richards T.A."/>
            <person name="Rocap G."/>
            <person name="Roy S.W."/>
            <person name="Sarai C."/>
            <person name="Schaack S."/>
            <person name="Shirato S."/>
            <person name="Slamovits C.H."/>
            <person name="Spencer D.F."/>
            <person name="Suzuki S."/>
            <person name="Worden A.Z."/>
            <person name="Zauner S."/>
            <person name="Barry K."/>
            <person name="Bell C."/>
            <person name="Bharti A.K."/>
            <person name="Crow J.A."/>
            <person name="Grimwood J."/>
            <person name="Kramer R."/>
            <person name="Lindquist E."/>
            <person name="Lucas S."/>
            <person name="Salamov A."/>
            <person name="McFadden G.I."/>
            <person name="Lane C.E."/>
            <person name="Keeling P.J."/>
            <person name="Gray M.W."/>
            <person name="Grigoriev I.V."/>
            <person name="Archibald J.M."/>
        </authorList>
    </citation>
    <scope>NUCLEOTIDE SEQUENCE</scope>
    <source>
        <strain evidence="9">CCMP2712</strain>
    </source>
</reference>
<feature type="repeat" description="TPR" evidence="6">
    <location>
        <begin position="191"/>
        <end position="224"/>
    </location>
</feature>
<dbReference type="GO" id="GO:0016567">
    <property type="term" value="P:protein ubiquitination"/>
    <property type="evidence" value="ECO:0007669"/>
    <property type="project" value="TreeGrafter"/>
</dbReference>
<dbReference type="Gene3D" id="1.25.40.10">
    <property type="entry name" value="Tetratricopeptide repeat domain"/>
    <property type="match status" value="4"/>
</dbReference>
<dbReference type="PaxDb" id="55529-EKX42490"/>
<protein>
    <submittedName>
        <fullName evidence="7 8">Uncharacterized protein</fullName>
    </submittedName>
</protein>
<dbReference type="GO" id="GO:0031145">
    <property type="term" value="P:anaphase-promoting complex-dependent catabolic process"/>
    <property type="evidence" value="ECO:0007669"/>
    <property type="project" value="TreeGrafter"/>
</dbReference>
<dbReference type="PROSITE" id="PS50005">
    <property type="entry name" value="TPR"/>
    <property type="match status" value="5"/>
</dbReference>
<feature type="repeat" description="TPR" evidence="6">
    <location>
        <begin position="89"/>
        <end position="122"/>
    </location>
</feature>
<accession>L1J319</accession>
<dbReference type="HOGENOM" id="CLU_042054_0_0_1"/>
<dbReference type="EMBL" id="JH993016">
    <property type="protein sequence ID" value="EKX42490.1"/>
    <property type="molecule type" value="Genomic_DNA"/>
</dbReference>
<dbReference type="Pfam" id="PF00515">
    <property type="entry name" value="TPR_1"/>
    <property type="match status" value="1"/>
</dbReference>
<dbReference type="GO" id="GO:0051301">
    <property type="term" value="P:cell division"/>
    <property type="evidence" value="ECO:0007669"/>
    <property type="project" value="TreeGrafter"/>
</dbReference>
<dbReference type="Pfam" id="PF13181">
    <property type="entry name" value="TPR_8"/>
    <property type="match status" value="1"/>
</dbReference>
<keyword evidence="9" id="KW-1185">Reference proteome</keyword>
<dbReference type="eggNOG" id="KOG1126">
    <property type="taxonomic scope" value="Eukaryota"/>
</dbReference>
<keyword evidence="4" id="KW-0539">Nucleus</keyword>
<evidence type="ECO:0000256" key="4">
    <source>
        <dbReference type="ARBA" id="ARBA00023242"/>
    </source>
</evidence>
<reference evidence="8" key="3">
    <citation type="submission" date="2015-06" db="UniProtKB">
        <authorList>
            <consortium name="EnsemblProtists"/>
        </authorList>
    </citation>
    <scope>IDENTIFICATION</scope>
</reference>
<dbReference type="InterPro" id="IPR019734">
    <property type="entry name" value="TPR_rpt"/>
</dbReference>
<dbReference type="GO" id="GO:0007091">
    <property type="term" value="P:metaphase/anaphase transition of mitotic cell cycle"/>
    <property type="evidence" value="ECO:0007669"/>
    <property type="project" value="TreeGrafter"/>
</dbReference>
<evidence type="ECO:0000256" key="6">
    <source>
        <dbReference type="PROSITE-ProRule" id="PRU00339"/>
    </source>
</evidence>
<feature type="repeat" description="TPR" evidence="6">
    <location>
        <begin position="259"/>
        <end position="292"/>
    </location>
</feature>
<name>L1J319_GUITC</name>
<comment type="subcellular location">
    <subcellularLocation>
        <location evidence="1">Nucleus</location>
    </subcellularLocation>
</comment>
<dbReference type="Proteomes" id="UP000011087">
    <property type="component" value="Unassembled WGS sequence"/>
</dbReference>
<comment type="similarity">
    <text evidence="5">Belongs to the APC3/CDC27 family.</text>
</comment>
<dbReference type="KEGG" id="gtt:GUITHDRAFT_88045"/>
<evidence type="ECO:0000256" key="5">
    <source>
        <dbReference type="ARBA" id="ARBA00038210"/>
    </source>
</evidence>
<dbReference type="STRING" id="905079.L1J319"/>
<evidence type="ECO:0000256" key="1">
    <source>
        <dbReference type="ARBA" id="ARBA00004123"/>
    </source>
</evidence>
<dbReference type="RefSeq" id="XP_005829470.1">
    <property type="nucleotide sequence ID" value="XM_005829413.1"/>
</dbReference>
<reference evidence="7 9" key="1">
    <citation type="journal article" date="2012" name="Nature">
        <title>Algal genomes reveal evolutionary mosaicism and the fate of nucleomorphs.</title>
        <authorList>
            <consortium name="DOE Joint Genome Institute"/>
            <person name="Curtis B.A."/>
            <person name="Tanifuji G."/>
            <person name="Burki F."/>
            <person name="Gruber A."/>
            <person name="Irimia M."/>
            <person name="Maruyama S."/>
            <person name="Arias M.C."/>
            <person name="Ball S.G."/>
            <person name="Gile G.H."/>
            <person name="Hirakawa Y."/>
            <person name="Hopkins J.F."/>
            <person name="Kuo A."/>
            <person name="Rensing S.A."/>
            <person name="Schmutz J."/>
            <person name="Symeonidi A."/>
            <person name="Elias M."/>
            <person name="Eveleigh R.J."/>
            <person name="Herman E.K."/>
            <person name="Klute M.J."/>
            <person name="Nakayama T."/>
            <person name="Obornik M."/>
            <person name="Reyes-Prieto A."/>
            <person name="Armbrust E.V."/>
            <person name="Aves S.J."/>
            <person name="Beiko R.G."/>
            <person name="Coutinho P."/>
            <person name="Dacks J.B."/>
            <person name="Durnford D.G."/>
            <person name="Fast N.M."/>
            <person name="Green B.R."/>
            <person name="Grisdale C.J."/>
            <person name="Hempel F."/>
            <person name="Henrissat B."/>
            <person name="Hoppner M.P."/>
            <person name="Ishida K."/>
            <person name="Kim E."/>
            <person name="Koreny L."/>
            <person name="Kroth P.G."/>
            <person name="Liu Y."/>
            <person name="Malik S.B."/>
            <person name="Maier U.G."/>
            <person name="McRose D."/>
            <person name="Mock T."/>
            <person name="Neilson J.A."/>
            <person name="Onodera N.T."/>
            <person name="Poole A.M."/>
            <person name="Pritham E.J."/>
            <person name="Richards T.A."/>
            <person name="Rocap G."/>
            <person name="Roy S.W."/>
            <person name="Sarai C."/>
            <person name="Schaack S."/>
            <person name="Shirato S."/>
            <person name="Slamovits C.H."/>
            <person name="Spencer D.F."/>
            <person name="Suzuki S."/>
            <person name="Worden A.Z."/>
            <person name="Zauner S."/>
            <person name="Barry K."/>
            <person name="Bell C."/>
            <person name="Bharti A.K."/>
            <person name="Crow J.A."/>
            <person name="Grimwood J."/>
            <person name="Kramer R."/>
            <person name="Lindquist E."/>
            <person name="Lucas S."/>
            <person name="Salamov A."/>
            <person name="McFadden G.I."/>
            <person name="Lane C.E."/>
            <person name="Keeling P.J."/>
            <person name="Gray M.W."/>
            <person name="Grigoriev I.V."/>
            <person name="Archibald J.M."/>
        </authorList>
    </citation>
    <scope>NUCLEOTIDE SEQUENCE</scope>
    <source>
        <strain evidence="7 9">CCMP2712</strain>
    </source>
</reference>
<evidence type="ECO:0000313" key="9">
    <source>
        <dbReference type="Proteomes" id="UP000011087"/>
    </source>
</evidence>
<dbReference type="AlphaFoldDB" id="L1J319"/>
<evidence type="ECO:0000256" key="3">
    <source>
        <dbReference type="ARBA" id="ARBA00022803"/>
    </source>
</evidence>
<dbReference type="PROSITE" id="PS50293">
    <property type="entry name" value="TPR_REGION"/>
    <property type="match status" value="1"/>
</dbReference>
<dbReference type="OMA" id="LMGKVCK"/>
<dbReference type="PANTHER" id="PTHR12558:SF13">
    <property type="entry name" value="CELL DIVISION CYCLE PROTEIN 27 HOMOLOG"/>
    <property type="match status" value="1"/>
</dbReference>
<organism evidence="7">
    <name type="scientific">Guillardia theta (strain CCMP2712)</name>
    <name type="common">Cryptophyte</name>
    <dbReference type="NCBI Taxonomy" id="905079"/>
    <lineage>
        <taxon>Eukaryota</taxon>
        <taxon>Cryptophyceae</taxon>
        <taxon>Pyrenomonadales</taxon>
        <taxon>Geminigeraceae</taxon>
        <taxon>Guillardia</taxon>
    </lineage>
</organism>
<keyword evidence="3 6" id="KW-0802">TPR repeat</keyword>
<feature type="repeat" description="TPR" evidence="6">
    <location>
        <begin position="157"/>
        <end position="190"/>
    </location>
</feature>
<sequence length="315" mass="36216">MPMARYRSTEALQALSELPKCHYNTGWVQCQVAIAYFNMAQHLKERRACCLLGRLKGMEIYSTVLWFLKREHDLCYLAQEMVALDRLAPQTWCVLGNCFSLQREFETAIKFFHRAVQVDPCFTYAYTLAGHEHVSNEDFDKATSAFRDAVRYDDRHYNAWYGLGTIYLKQEKFQLAEYHFRRALEINPRNSVLHCYLGMALLSSSCYDDAIAVLNRAIKMDPNNPLAKLRKAIALSQLNRNEEALEELISLQQIAPRESTVLIQMGKVQKKLGKLHDALASFNHASDLDPKMGNIIKGHIDKLQMADLLEEDSML</sequence>
<dbReference type="PANTHER" id="PTHR12558">
    <property type="entry name" value="CELL DIVISION CYCLE 16,23,27"/>
    <property type="match status" value="1"/>
</dbReference>
<dbReference type="GeneID" id="17299146"/>
<dbReference type="GO" id="GO:0005680">
    <property type="term" value="C:anaphase-promoting complex"/>
    <property type="evidence" value="ECO:0007669"/>
    <property type="project" value="TreeGrafter"/>
</dbReference>
<dbReference type="Pfam" id="PF13432">
    <property type="entry name" value="TPR_16"/>
    <property type="match status" value="1"/>
</dbReference>
<feature type="repeat" description="TPR" evidence="6">
    <location>
        <begin position="123"/>
        <end position="156"/>
    </location>
</feature>
<dbReference type="OrthoDB" id="329563at2759"/>
<evidence type="ECO:0000256" key="2">
    <source>
        <dbReference type="ARBA" id="ARBA00022737"/>
    </source>
</evidence>
<dbReference type="GO" id="GO:0005737">
    <property type="term" value="C:cytoplasm"/>
    <property type="evidence" value="ECO:0007669"/>
    <property type="project" value="TreeGrafter"/>
</dbReference>
<keyword evidence="2" id="KW-0677">Repeat</keyword>
<gene>
    <name evidence="7" type="ORF">GUITHDRAFT_88045</name>
</gene>
<dbReference type="FunFam" id="1.25.40.10:FF:000018">
    <property type="entry name" value="Cell division cycle protein 27 homolog B"/>
    <property type="match status" value="1"/>
</dbReference>
<dbReference type="Pfam" id="PF14559">
    <property type="entry name" value="TPR_19"/>
    <property type="match status" value="1"/>
</dbReference>
<proteinExistence type="inferred from homology"/>
<dbReference type="EnsemblProtists" id="EKX42490">
    <property type="protein sequence ID" value="EKX42490"/>
    <property type="gene ID" value="GUITHDRAFT_88045"/>
</dbReference>
<dbReference type="InterPro" id="IPR011990">
    <property type="entry name" value="TPR-like_helical_dom_sf"/>
</dbReference>
<evidence type="ECO:0000313" key="7">
    <source>
        <dbReference type="EMBL" id="EKX42490.1"/>
    </source>
</evidence>
<dbReference type="SUPFAM" id="SSF48452">
    <property type="entry name" value="TPR-like"/>
    <property type="match status" value="2"/>
</dbReference>
<dbReference type="SMART" id="SM00028">
    <property type="entry name" value="TPR"/>
    <property type="match status" value="6"/>
</dbReference>
<evidence type="ECO:0000313" key="8">
    <source>
        <dbReference type="EnsemblProtists" id="EKX42490"/>
    </source>
</evidence>